<dbReference type="RefSeq" id="WP_119653968.1">
    <property type="nucleotide sequence ID" value="NZ_JBHUOI010000070.1"/>
</dbReference>
<comment type="caution">
    <text evidence="2">The sequence shown here is derived from an EMBL/GenBank/DDBJ whole genome shotgun (WGS) entry which is preliminary data.</text>
</comment>
<evidence type="ECO:0000256" key="1">
    <source>
        <dbReference type="SAM" id="SignalP"/>
    </source>
</evidence>
<dbReference type="InterPro" id="IPR026444">
    <property type="entry name" value="Secre_tail"/>
</dbReference>
<accession>A0A418R882</accession>
<keyword evidence="1" id="KW-0732">Signal</keyword>
<dbReference type="EMBL" id="QYCN01000002">
    <property type="protein sequence ID" value="RIY13738.1"/>
    <property type="molecule type" value="Genomic_DNA"/>
</dbReference>
<keyword evidence="3" id="KW-1185">Reference proteome</keyword>
<name>A0A418R882_9BACT</name>
<feature type="chain" id="PRO_5019403402" evidence="1">
    <location>
        <begin position="25"/>
        <end position="475"/>
    </location>
</feature>
<evidence type="ECO:0000313" key="2">
    <source>
        <dbReference type="EMBL" id="RIY13738.1"/>
    </source>
</evidence>
<protein>
    <submittedName>
        <fullName evidence="2">T9SS C-terminal target domain-containing protein</fullName>
    </submittedName>
</protein>
<sequence>MSIFTRLFAAALVAVAVPVAGASAQTLYDNFENVRLVNYSFTSGVLSPNTPNPGSNAVNSSPTCAKYVRNAAEQFDVIQIRPIAAPNKLADVAAYAAGTKKMTLKFWSPAVGVALQAVLQNGAKAGTGYPNGNFGGTLDVKTTVANAWELLTFTYTAGTSDPTVKSTDVDQIVLLISPNTNTGGTYYFDDLTGPELLTGTAPVVTDQLYDNYEGTRAIGYSYAKTSGGIKLDTLNPAVGAGNPSARVMRYTRSTQQYDALVVHPTGAPLADVAPFLTSAKQMTMKVYSPAPGITFQVTLQDSTVAGPSNYPAGRHSEYLATTTATNAWETLVFSYANRPSAAVSNTSINEIVLLIAPNTTARRRVYLDDWTGPRKTNFVPTSVRAATSAAALLEPVYPNPATGRALLPVQLRKAATISLSVHDALGRRVATPLPAGRHPAGSFVVEVPTTGFAPGLYLLRFEVDGVVLTQRLSVR</sequence>
<proteinExistence type="predicted"/>
<dbReference type="AlphaFoldDB" id="A0A418R882"/>
<feature type="signal peptide" evidence="1">
    <location>
        <begin position="1"/>
        <end position="24"/>
    </location>
</feature>
<evidence type="ECO:0000313" key="3">
    <source>
        <dbReference type="Proteomes" id="UP000284250"/>
    </source>
</evidence>
<organism evidence="2 3">
    <name type="scientific">Hymenobacter rubripertinctus</name>
    <dbReference type="NCBI Taxonomy" id="2029981"/>
    <lineage>
        <taxon>Bacteria</taxon>
        <taxon>Pseudomonadati</taxon>
        <taxon>Bacteroidota</taxon>
        <taxon>Cytophagia</taxon>
        <taxon>Cytophagales</taxon>
        <taxon>Hymenobacteraceae</taxon>
        <taxon>Hymenobacter</taxon>
    </lineage>
</organism>
<dbReference type="NCBIfam" id="TIGR04183">
    <property type="entry name" value="Por_Secre_tail"/>
    <property type="match status" value="1"/>
</dbReference>
<gene>
    <name evidence="2" type="ORF">D0T11_01260</name>
</gene>
<dbReference type="OrthoDB" id="5381604at2"/>
<dbReference type="Proteomes" id="UP000284250">
    <property type="component" value="Unassembled WGS sequence"/>
</dbReference>
<reference evidence="2 3" key="1">
    <citation type="submission" date="2019-01" db="EMBL/GenBank/DDBJ databases">
        <title>Hymenobacter humicola sp. nov., isolated from soils in Antarctica.</title>
        <authorList>
            <person name="Sedlacek I."/>
            <person name="Holochova P."/>
            <person name="Kralova S."/>
            <person name="Pantucek R."/>
            <person name="Stankova E."/>
            <person name="Vrbovska V."/>
            <person name="Kristofova L."/>
            <person name="Svec P."/>
            <person name="Busse H.-J."/>
        </authorList>
    </citation>
    <scope>NUCLEOTIDE SEQUENCE [LARGE SCALE GENOMIC DNA]</scope>
    <source>
        <strain evidence="2 3">CCM 8852</strain>
    </source>
</reference>